<dbReference type="KEGG" id="taz:TREAZ_1177"/>
<dbReference type="InParanoid" id="F5Y720"/>
<dbReference type="EMBL" id="CP001841">
    <property type="protein sequence ID" value="AEF81420.1"/>
    <property type="molecule type" value="Genomic_DNA"/>
</dbReference>
<accession>F5Y720</accession>
<sequence>MKFIGVSMHRPSPAVILALFIIFPALHLAGDTIEPFVMPQARFAGLGGNHAALGDNFYSLFTNPASFVDVEEEFSAAELSISTYGPVLELIDLFRTNSSSLDGLDLSGIIGPAGFAAGFELGGPLALGWVGRGLGLGIFNRLKSTAAISGTKIRPMVAGEILLVGGYSFRIIENGSHLLDAGFLGKGFFRGDLKLEAPIFDVGSFLEDPTDQPFGTYLGMGVDLGVRYTFRENLAAAIACYDVYSPVLVTPYDSISAFTDRDGPSGSGSSYATVRRRLDVGMKYRIRSEFIDRYISRITVMADYRDILDLTSLIPRNPILNVGLGLELTVLNALSFRMGITDALPSFGLGLDLTFMTLDFAIRGKELGLDPGIQPVYGLDLSLLFRY</sequence>
<dbReference type="HOGENOM" id="CLU_713592_0_0_12"/>
<evidence type="ECO:0000313" key="2">
    <source>
        <dbReference type="Proteomes" id="UP000009222"/>
    </source>
</evidence>
<keyword evidence="2" id="KW-1185">Reference proteome</keyword>
<dbReference type="Proteomes" id="UP000009222">
    <property type="component" value="Chromosome"/>
</dbReference>
<dbReference type="Gene3D" id="2.40.160.60">
    <property type="entry name" value="Outer membrane protein transport protein (OMPP1/FadL/TodX)"/>
    <property type="match status" value="1"/>
</dbReference>
<dbReference type="AlphaFoldDB" id="F5Y720"/>
<proteinExistence type="predicted"/>
<gene>
    <name evidence="1" type="ordered locus">TREAZ_1177</name>
</gene>
<protein>
    <recommendedName>
        <fullName evidence="3">PorV/PorQ family protein</fullName>
    </recommendedName>
</protein>
<dbReference type="eggNOG" id="ENOG5033Y0K">
    <property type="taxonomic scope" value="Bacteria"/>
</dbReference>
<organism evidence="1 2">
    <name type="scientific">Leadbettera azotonutricia (strain ATCC BAA-888 / DSM 13862 / ZAS-9)</name>
    <name type="common">Treponema azotonutricium</name>
    <dbReference type="NCBI Taxonomy" id="545695"/>
    <lineage>
        <taxon>Bacteria</taxon>
        <taxon>Pseudomonadati</taxon>
        <taxon>Spirochaetota</taxon>
        <taxon>Spirochaetia</taxon>
        <taxon>Spirochaetales</taxon>
        <taxon>Breznakiellaceae</taxon>
        <taxon>Leadbettera</taxon>
    </lineage>
</organism>
<dbReference type="STRING" id="545695.TREAZ_1177"/>
<reference evidence="1 2" key="2">
    <citation type="journal article" date="2011" name="ISME J.">
        <title>RNA-seq reveals cooperative metabolic interactions between two termite-gut spirochete species in co-culture.</title>
        <authorList>
            <person name="Rosenthal A.Z."/>
            <person name="Matson E.G."/>
            <person name="Eldar A."/>
            <person name="Leadbetter J.R."/>
        </authorList>
    </citation>
    <scope>NUCLEOTIDE SEQUENCE [LARGE SCALE GENOMIC DNA]</scope>
    <source>
        <strain evidence="2">ATCC BAA-888 / DSM 13862 / ZAS-9</strain>
    </source>
</reference>
<evidence type="ECO:0000313" key="1">
    <source>
        <dbReference type="EMBL" id="AEF81420.1"/>
    </source>
</evidence>
<evidence type="ECO:0008006" key="3">
    <source>
        <dbReference type="Google" id="ProtNLM"/>
    </source>
</evidence>
<dbReference type="RefSeq" id="WP_015710816.1">
    <property type="nucleotide sequence ID" value="NC_015577.1"/>
</dbReference>
<name>F5Y720_LEAAZ</name>
<reference evidence="2" key="1">
    <citation type="submission" date="2009-12" db="EMBL/GenBank/DDBJ databases">
        <title>Complete sequence of Treponema azotonutricium strain ZAS-9.</title>
        <authorList>
            <person name="Tetu S.G."/>
            <person name="Matson E."/>
            <person name="Ren Q."/>
            <person name="Seshadri R."/>
            <person name="Elbourne L."/>
            <person name="Hassan K.A."/>
            <person name="Durkin A."/>
            <person name="Radune D."/>
            <person name="Mohamoud Y."/>
            <person name="Shay R."/>
            <person name="Jin S."/>
            <person name="Zhang X."/>
            <person name="Lucey K."/>
            <person name="Ballor N.R."/>
            <person name="Ottesen E."/>
            <person name="Rosenthal R."/>
            <person name="Allen A."/>
            <person name="Leadbetter J.R."/>
            <person name="Paulsen I.T."/>
        </authorList>
    </citation>
    <scope>NUCLEOTIDE SEQUENCE [LARGE SCALE GENOMIC DNA]</scope>
    <source>
        <strain evidence="2">ATCC BAA-888 / DSM 13862 / ZAS-9</strain>
    </source>
</reference>
<dbReference type="OrthoDB" id="367213at2"/>